<comment type="caution">
    <text evidence="2">The sequence shown here is derived from an EMBL/GenBank/DDBJ whole genome shotgun (WGS) entry which is preliminary data.</text>
</comment>
<feature type="region of interest" description="Disordered" evidence="1">
    <location>
        <begin position="131"/>
        <end position="156"/>
    </location>
</feature>
<dbReference type="Proteomes" id="UP001279410">
    <property type="component" value="Unassembled WGS sequence"/>
</dbReference>
<dbReference type="EMBL" id="BRZM01000003">
    <property type="protein sequence ID" value="GLD46872.1"/>
    <property type="molecule type" value="Genomic_DNA"/>
</dbReference>
<protein>
    <submittedName>
        <fullName evidence="2">7SK snRNA methylphosphate capping enzyme isoform X1</fullName>
    </submittedName>
</protein>
<organism evidence="2 3">
    <name type="scientific">Lates japonicus</name>
    <name type="common">Japanese lates</name>
    <dbReference type="NCBI Taxonomy" id="270547"/>
    <lineage>
        <taxon>Eukaryota</taxon>
        <taxon>Metazoa</taxon>
        <taxon>Chordata</taxon>
        <taxon>Craniata</taxon>
        <taxon>Vertebrata</taxon>
        <taxon>Euteleostomi</taxon>
        <taxon>Actinopterygii</taxon>
        <taxon>Neopterygii</taxon>
        <taxon>Teleostei</taxon>
        <taxon>Neoteleostei</taxon>
        <taxon>Acanthomorphata</taxon>
        <taxon>Carangaria</taxon>
        <taxon>Carangaria incertae sedis</taxon>
        <taxon>Centropomidae</taxon>
        <taxon>Lates</taxon>
    </lineage>
</organism>
<name>A0AAD3M3L0_LATJO</name>
<accession>A0AAD3M3L0</accession>
<evidence type="ECO:0000313" key="2">
    <source>
        <dbReference type="EMBL" id="GLD46872.1"/>
    </source>
</evidence>
<reference evidence="2" key="1">
    <citation type="submission" date="2022-08" db="EMBL/GenBank/DDBJ databases">
        <title>Genome sequencing of akame (Lates japonicus).</title>
        <authorList>
            <person name="Hashiguchi Y."/>
            <person name="Takahashi H."/>
        </authorList>
    </citation>
    <scope>NUCLEOTIDE SEQUENCE</scope>
    <source>
        <strain evidence="2">Kochi</strain>
    </source>
</reference>
<evidence type="ECO:0000256" key="1">
    <source>
        <dbReference type="SAM" id="MobiDB-lite"/>
    </source>
</evidence>
<sequence>MGHVWSAWGPNPEEGQMVFGIEDRTPINMRKEGLTEAGEQPPTLQLHALSRHRSPHLNTPARLTRHPLRHCWTERVRGTKITSIAGNSFHWFQTTATNKTDKRRNNTANASFKHPTSGKRRRRVNFREFTCPTTNSSGGTFSTIESQQPAGRGRSTGRLECRDAQIPPHCQPRVETVEILIPRDITDPSNLNSG</sequence>
<dbReference type="AlphaFoldDB" id="A0AAD3M3L0"/>
<feature type="compositionally biased region" description="Polar residues" evidence="1">
    <location>
        <begin position="131"/>
        <end position="149"/>
    </location>
</feature>
<evidence type="ECO:0000313" key="3">
    <source>
        <dbReference type="Proteomes" id="UP001279410"/>
    </source>
</evidence>
<proteinExistence type="predicted"/>
<keyword evidence="3" id="KW-1185">Reference proteome</keyword>
<gene>
    <name evidence="2" type="ORF">AKAME5_000115100</name>
</gene>